<name>A0A645BCA9_9ZZZZ</name>
<protein>
    <submittedName>
        <fullName evidence="1">Uncharacterized protein</fullName>
    </submittedName>
</protein>
<sequence length="139" mass="15555">MQRNIVRKAKRVAGEFFTRTCKHEVVPACKRCFDAKLCSGLLNDAQLAHEVVLLPWHNKSEIQVAEVMENRASAGGTAGQFPLLTLQLLHATFPPGVLVTADDDRTLVLPEIECRPFPLRLEEQLFERKVLVGIYTGCL</sequence>
<proteinExistence type="predicted"/>
<gene>
    <name evidence="1" type="ORF">SDC9_109840</name>
</gene>
<comment type="caution">
    <text evidence="1">The sequence shown here is derived from an EMBL/GenBank/DDBJ whole genome shotgun (WGS) entry which is preliminary data.</text>
</comment>
<dbReference type="AlphaFoldDB" id="A0A645BCA9"/>
<dbReference type="EMBL" id="VSSQ01019146">
    <property type="protein sequence ID" value="MPM62962.1"/>
    <property type="molecule type" value="Genomic_DNA"/>
</dbReference>
<evidence type="ECO:0000313" key="1">
    <source>
        <dbReference type="EMBL" id="MPM62962.1"/>
    </source>
</evidence>
<accession>A0A645BCA9</accession>
<reference evidence="1" key="1">
    <citation type="submission" date="2019-08" db="EMBL/GenBank/DDBJ databases">
        <authorList>
            <person name="Kucharzyk K."/>
            <person name="Murdoch R.W."/>
            <person name="Higgins S."/>
            <person name="Loffler F."/>
        </authorList>
    </citation>
    <scope>NUCLEOTIDE SEQUENCE</scope>
</reference>
<organism evidence="1">
    <name type="scientific">bioreactor metagenome</name>
    <dbReference type="NCBI Taxonomy" id="1076179"/>
    <lineage>
        <taxon>unclassified sequences</taxon>
        <taxon>metagenomes</taxon>
        <taxon>ecological metagenomes</taxon>
    </lineage>
</organism>